<feature type="region of interest" description="Disordered" evidence="1">
    <location>
        <begin position="1"/>
        <end position="29"/>
    </location>
</feature>
<reference evidence="3" key="1">
    <citation type="journal article" date="2023" name="Nat. Commun.">
        <title>Diploid and tetraploid genomes of Acorus and the evolution of monocots.</title>
        <authorList>
            <person name="Ma L."/>
            <person name="Liu K.W."/>
            <person name="Li Z."/>
            <person name="Hsiao Y.Y."/>
            <person name="Qi Y."/>
            <person name="Fu T."/>
            <person name="Tang G.D."/>
            <person name="Zhang D."/>
            <person name="Sun W.H."/>
            <person name="Liu D.K."/>
            <person name="Li Y."/>
            <person name="Chen G.Z."/>
            <person name="Liu X.D."/>
            <person name="Liao X.Y."/>
            <person name="Jiang Y.T."/>
            <person name="Yu X."/>
            <person name="Hao Y."/>
            <person name="Huang J."/>
            <person name="Zhao X.W."/>
            <person name="Ke S."/>
            <person name="Chen Y.Y."/>
            <person name="Wu W.L."/>
            <person name="Hsu J.L."/>
            <person name="Lin Y.F."/>
            <person name="Huang M.D."/>
            <person name="Li C.Y."/>
            <person name="Huang L."/>
            <person name="Wang Z.W."/>
            <person name="Zhao X."/>
            <person name="Zhong W.Y."/>
            <person name="Peng D.H."/>
            <person name="Ahmad S."/>
            <person name="Lan S."/>
            <person name="Zhang J.S."/>
            <person name="Tsai W.C."/>
            <person name="Van de Peer Y."/>
            <person name="Liu Z.J."/>
        </authorList>
    </citation>
    <scope>NUCLEOTIDE SEQUENCE</scope>
    <source>
        <strain evidence="3">CP</strain>
    </source>
</reference>
<dbReference type="EMBL" id="JAUJYO010000020">
    <property type="protein sequence ID" value="KAK1285771.1"/>
    <property type="molecule type" value="Genomic_DNA"/>
</dbReference>
<dbReference type="Proteomes" id="UP001180020">
    <property type="component" value="Unassembled WGS sequence"/>
</dbReference>
<accession>A0AAV9CAA2</accession>
<organism evidence="3 4">
    <name type="scientific">Acorus calamus</name>
    <name type="common">Sweet flag</name>
    <dbReference type="NCBI Taxonomy" id="4465"/>
    <lineage>
        <taxon>Eukaryota</taxon>
        <taxon>Viridiplantae</taxon>
        <taxon>Streptophyta</taxon>
        <taxon>Embryophyta</taxon>
        <taxon>Tracheophyta</taxon>
        <taxon>Spermatophyta</taxon>
        <taxon>Magnoliopsida</taxon>
        <taxon>Liliopsida</taxon>
        <taxon>Acoraceae</taxon>
        <taxon>Acorus</taxon>
    </lineage>
</organism>
<comment type="caution">
    <text evidence="3">The sequence shown here is derived from an EMBL/GenBank/DDBJ whole genome shotgun (WGS) entry which is preliminary data.</text>
</comment>
<dbReference type="AlphaFoldDB" id="A0AAV9CAA2"/>
<dbReference type="InterPro" id="IPR000073">
    <property type="entry name" value="AB_hydrolase_1"/>
</dbReference>
<sequence length="332" mass="36564">MDFPRRSVTLGGAGDVNPEQAQAWTQKPKKRNVVAGVDQQELFDPESLADPDSLFFDFKGVHIHYKEHIEKDEHIPSSSSSSLKVKYPFVLLHGFGASSFSWKLAMGPLSRLTYSKVLAFDRPAFGLTSRIISSSRSGGTCEGDDDIAMRVLNPYSMGFSVRSTLSFIDHLSAEKAILIGHSAGCLVAVNTYLEAPERVAALILVCPAIAAPLISINGTSEPLKTKGWEMALLEFAITMVMDYESKPPLMKRLSKITCPVLIITGDNDRIIPTWNAKSLSSGIPGSILEVIHNCGHLPHEEKVEEFNSAVEKFLKRVFGNSDLKQEMRSNQR</sequence>
<protein>
    <recommendedName>
        <fullName evidence="2">AB hydrolase-1 domain-containing protein</fullName>
    </recommendedName>
</protein>
<proteinExistence type="predicted"/>
<evidence type="ECO:0000256" key="1">
    <source>
        <dbReference type="SAM" id="MobiDB-lite"/>
    </source>
</evidence>
<dbReference type="InterPro" id="IPR029058">
    <property type="entry name" value="AB_hydrolase_fold"/>
</dbReference>
<gene>
    <name evidence="3" type="ORF">QJS10_CPB20g00045</name>
</gene>
<evidence type="ECO:0000313" key="4">
    <source>
        <dbReference type="Proteomes" id="UP001180020"/>
    </source>
</evidence>
<dbReference type="SUPFAM" id="SSF53474">
    <property type="entry name" value="alpha/beta-Hydrolases"/>
    <property type="match status" value="1"/>
</dbReference>
<keyword evidence="4" id="KW-1185">Reference proteome</keyword>
<feature type="domain" description="AB hydrolase-1" evidence="2">
    <location>
        <begin position="89"/>
        <end position="308"/>
    </location>
</feature>
<reference evidence="3" key="2">
    <citation type="submission" date="2023-06" db="EMBL/GenBank/DDBJ databases">
        <authorList>
            <person name="Ma L."/>
            <person name="Liu K.-W."/>
            <person name="Li Z."/>
            <person name="Hsiao Y.-Y."/>
            <person name="Qi Y."/>
            <person name="Fu T."/>
            <person name="Tang G."/>
            <person name="Zhang D."/>
            <person name="Sun W.-H."/>
            <person name="Liu D.-K."/>
            <person name="Li Y."/>
            <person name="Chen G.-Z."/>
            <person name="Liu X.-D."/>
            <person name="Liao X.-Y."/>
            <person name="Jiang Y.-T."/>
            <person name="Yu X."/>
            <person name="Hao Y."/>
            <person name="Huang J."/>
            <person name="Zhao X.-W."/>
            <person name="Ke S."/>
            <person name="Chen Y.-Y."/>
            <person name="Wu W.-L."/>
            <person name="Hsu J.-L."/>
            <person name="Lin Y.-F."/>
            <person name="Huang M.-D."/>
            <person name="Li C.-Y."/>
            <person name="Huang L."/>
            <person name="Wang Z.-W."/>
            <person name="Zhao X."/>
            <person name="Zhong W.-Y."/>
            <person name="Peng D.-H."/>
            <person name="Ahmad S."/>
            <person name="Lan S."/>
            <person name="Zhang J.-S."/>
            <person name="Tsai W.-C."/>
            <person name="Van De Peer Y."/>
            <person name="Liu Z.-J."/>
        </authorList>
    </citation>
    <scope>NUCLEOTIDE SEQUENCE</scope>
    <source>
        <strain evidence="3">CP</strain>
        <tissue evidence="3">Leaves</tissue>
    </source>
</reference>
<dbReference type="PANTHER" id="PTHR43689:SF1">
    <property type="entry name" value="ALPHA_BETA-HYDROLASES SUPERFAMILY PROTEIN"/>
    <property type="match status" value="1"/>
</dbReference>
<dbReference type="Pfam" id="PF12697">
    <property type="entry name" value="Abhydrolase_6"/>
    <property type="match status" value="1"/>
</dbReference>
<dbReference type="GO" id="GO:0009941">
    <property type="term" value="C:chloroplast envelope"/>
    <property type="evidence" value="ECO:0007669"/>
    <property type="project" value="TreeGrafter"/>
</dbReference>
<name>A0AAV9CAA2_ACOCL</name>
<dbReference type="PANTHER" id="PTHR43689">
    <property type="entry name" value="HYDROLASE"/>
    <property type="match status" value="1"/>
</dbReference>
<evidence type="ECO:0000313" key="3">
    <source>
        <dbReference type="EMBL" id="KAK1285771.1"/>
    </source>
</evidence>
<dbReference type="Gene3D" id="3.40.50.1820">
    <property type="entry name" value="alpha/beta hydrolase"/>
    <property type="match status" value="2"/>
</dbReference>
<evidence type="ECO:0000259" key="2">
    <source>
        <dbReference type="Pfam" id="PF12697"/>
    </source>
</evidence>